<evidence type="ECO:0000313" key="6">
    <source>
        <dbReference type="Proteomes" id="UP000651738"/>
    </source>
</evidence>
<feature type="domain" description="HTH merR-type" evidence="4">
    <location>
        <begin position="13"/>
        <end position="82"/>
    </location>
</feature>
<dbReference type="Gene3D" id="1.10.1660.10">
    <property type="match status" value="1"/>
</dbReference>
<dbReference type="InterPro" id="IPR036594">
    <property type="entry name" value="Meth_synthase_dom"/>
</dbReference>
<comment type="caution">
    <text evidence="5">The sequence shown here is derived from an EMBL/GenBank/DDBJ whole genome shotgun (WGS) entry which is preliminary data.</text>
</comment>
<evidence type="ECO:0000313" key="5">
    <source>
        <dbReference type="EMBL" id="MBH8581271.1"/>
    </source>
</evidence>
<dbReference type="GO" id="GO:0003677">
    <property type="term" value="F:DNA binding"/>
    <property type="evidence" value="ECO:0007669"/>
    <property type="project" value="UniProtKB-KW"/>
</dbReference>
<dbReference type="Gene3D" id="1.10.1240.10">
    <property type="entry name" value="Methionine synthase domain"/>
    <property type="match status" value="1"/>
</dbReference>
<evidence type="ECO:0000256" key="1">
    <source>
        <dbReference type="ARBA" id="ARBA00023015"/>
    </source>
</evidence>
<dbReference type="AlphaFoldDB" id="A0ABD4L6T2"/>
<organism evidence="5 6">
    <name type="scientific">Bisbaumannia pacifica</name>
    <dbReference type="NCBI Taxonomy" id="77098"/>
    <lineage>
        <taxon>Bacteria</taxon>
        <taxon>Pseudomonadati</taxon>
        <taxon>Pseudomonadota</taxon>
        <taxon>Gammaproteobacteria</taxon>
        <taxon>Oceanospirillales</taxon>
        <taxon>Halomonadaceae</taxon>
        <taxon>Bisbaumannia</taxon>
    </lineage>
</organism>
<protein>
    <submittedName>
        <fullName evidence="5">MerR family transcriptional regulator</fullName>
    </submittedName>
</protein>
<keyword evidence="1" id="KW-0805">Transcription regulation</keyword>
<dbReference type="EMBL" id="JAEDAF010000014">
    <property type="protein sequence ID" value="MBH8581271.1"/>
    <property type="molecule type" value="Genomic_DNA"/>
</dbReference>
<dbReference type="RefSeq" id="WP_198058207.1">
    <property type="nucleotide sequence ID" value="NZ_JAEDAF010000014.1"/>
</dbReference>
<reference evidence="5 6" key="1">
    <citation type="submission" date="2020-12" db="EMBL/GenBank/DDBJ databases">
        <title>Draft genome sequence of Halomonas pacifica strain CARE-V15.</title>
        <authorList>
            <person name="Vignesh N."/>
            <person name="Thabitha A."/>
            <person name="Saravanan R."/>
            <person name="Manigandan V."/>
        </authorList>
    </citation>
    <scope>NUCLEOTIDE SEQUENCE [LARGE SCALE GENOMIC DNA]</scope>
    <source>
        <strain evidence="5 6">CARE-V15</strain>
    </source>
</reference>
<dbReference type="InterPro" id="IPR000551">
    <property type="entry name" value="MerR-type_HTH_dom"/>
</dbReference>
<dbReference type="Pfam" id="PF13411">
    <property type="entry name" value="MerR_1"/>
    <property type="match status" value="1"/>
</dbReference>
<dbReference type="CDD" id="cd01104">
    <property type="entry name" value="HTH_MlrA-CarA"/>
    <property type="match status" value="1"/>
</dbReference>
<dbReference type="InterPro" id="IPR047057">
    <property type="entry name" value="MerR_fam"/>
</dbReference>
<keyword evidence="2" id="KW-0238">DNA-binding</keyword>
<evidence type="ECO:0000259" key="4">
    <source>
        <dbReference type="PROSITE" id="PS50937"/>
    </source>
</evidence>
<dbReference type="PROSITE" id="PS50937">
    <property type="entry name" value="HTH_MERR_2"/>
    <property type="match status" value="1"/>
</dbReference>
<accession>A0ABD4L6T2</accession>
<evidence type="ECO:0000256" key="2">
    <source>
        <dbReference type="ARBA" id="ARBA00023125"/>
    </source>
</evidence>
<dbReference type="SUPFAM" id="SSF46955">
    <property type="entry name" value="Putative DNA-binding domain"/>
    <property type="match status" value="1"/>
</dbReference>
<dbReference type="Proteomes" id="UP000651738">
    <property type="component" value="Unassembled WGS sequence"/>
</dbReference>
<dbReference type="PANTHER" id="PTHR30204">
    <property type="entry name" value="REDOX-CYCLING DRUG-SENSING TRANSCRIPTIONAL ACTIVATOR SOXR"/>
    <property type="match status" value="1"/>
</dbReference>
<dbReference type="SMART" id="SM00422">
    <property type="entry name" value="HTH_MERR"/>
    <property type="match status" value="1"/>
</dbReference>
<name>A0ABD4L6T2_9GAMM</name>
<dbReference type="InterPro" id="IPR009061">
    <property type="entry name" value="DNA-bd_dom_put_sf"/>
</dbReference>
<proteinExistence type="predicted"/>
<keyword evidence="3" id="KW-0804">Transcription</keyword>
<dbReference type="PANTHER" id="PTHR30204:SF67">
    <property type="entry name" value="HTH-TYPE TRANSCRIPTIONAL REGULATOR MLRA-RELATED"/>
    <property type="match status" value="1"/>
</dbReference>
<gene>
    <name evidence="5" type="ORF">I7V36_14300</name>
</gene>
<sequence length="301" mass="33540">MTLQANHPSDTPLYPIREVSRLTGVNAVTLRAWERRYGLIRPQRTPKGHRLYTREDIERIERILQWLNRGVPVSQVTELLDQPERVEAPPPGAGDWPEQRQQMAAAVESLDLERLEGLYQQALALYPMATCLEELLTPVVASLEESWEEQLGACLQRRTLESFLRTRVGTRLYHANRGNNGPWLVISHLPEAKGPLWDLLAALAASDAGYRVHLLDGPLPIGEWPLAAERLKAVALVLCSGQAERADLVRRQLPRLAEQLAVPLGLCGPVARIRAAELEATRVTLLGETPQAAIQALGERL</sequence>
<evidence type="ECO:0000256" key="3">
    <source>
        <dbReference type="ARBA" id="ARBA00023163"/>
    </source>
</evidence>